<dbReference type="InterPro" id="IPR010839">
    <property type="entry name" value="AtuA_N"/>
</dbReference>
<evidence type="ECO:0000313" key="2">
    <source>
        <dbReference type="EMBL" id="MFC3231368.1"/>
    </source>
</evidence>
<dbReference type="Pfam" id="PF07287">
    <property type="entry name" value="AtuA"/>
    <property type="match status" value="1"/>
</dbReference>
<proteinExistence type="predicted"/>
<feature type="domain" description="Acyclic terpene utilisation N-terminal" evidence="1">
    <location>
        <begin position="9"/>
        <end position="445"/>
    </location>
</feature>
<protein>
    <submittedName>
        <fullName evidence="2">Acyclic terpene utilization AtuA family protein</fullName>
    </submittedName>
</protein>
<name>A0ABV7L9W9_9PROT</name>
<evidence type="ECO:0000259" key="1">
    <source>
        <dbReference type="Pfam" id="PF07287"/>
    </source>
</evidence>
<comment type="caution">
    <text evidence="2">The sequence shown here is derived from an EMBL/GenBank/DDBJ whole genome shotgun (WGS) entry which is preliminary data.</text>
</comment>
<reference evidence="3" key="1">
    <citation type="journal article" date="2019" name="Int. J. Syst. Evol. Microbiol.">
        <title>The Global Catalogue of Microorganisms (GCM) 10K type strain sequencing project: providing services to taxonomists for standard genome sequencing and annotation.</title>
        <authorList>
            <consortium name="The Broad Institute Genomics Platform"/>
            <consortium name="The Broad Institute Genome Sequencing Center for Infectious Disease"/>
            <person name="Wu L."/>
            <person name="Ma J."/>
        </authorList>
    </citation>
    <scope>NUCLEOTIDE SEQUENCE [LARGE SCALE GENOMIC DNA]</scope>
    <source>
        <strain evidence="3">KCTC 42964</strain>
    </source>
</reference>
<dbReference type="RefSeq" id="WP_379906839.1">
    <property type="nucleotide sequence ID" value="NZ_JBHRTR010000054.1"/>
</dbReference>
<evidence type="ECO:0000313" key="3">
    <source>
        <dbReference type="Proteomes" id="UP001595528"/>
    </source>
</evidence>
<dbReference type="PANTHER" id="PTHR47472">
    <property type="entry name" value="PROPIONYL-COA CARBOXYLASE"/>
    <property type="match status" value="1"/>
</dbReference>
<accession>A0ABV7L9W9</accession>
<sequence>MTESEGRPLRIGSGAGYAGDRWEPALELVQRGDIDILVFECLAERTIAREALSRRNRQSDGYNPLLAERIRSVLPACREKGVRIISNMGAANPEAAAETVAQIARDEGLAGTKVAALLGDDVLHWVLAHPDLTFLETGERLGDVADRIVSANAYLGADAIGAALDTGADVVITGRVADPSLFLAPAMRAHGWEPDDPRLGQGCVMGHLMECAGQITGGYFADPGFKEVPEPWALGFPHADIWPDGRVRIGKVAGSGGRIDRMTCTEQLLYEMHDPAAYVTPDGVLDVTDVDFVQAAPDLVEVTGARARPRPAALKVSVGYLEGWIGEGQMSYGGINAVERARLAGEIVRRRLDLRGHACAELRVELIGMESLHGDAEDRPLPYEVRLRVAGRCADRAAAEVIGREVETLLTNGPAGGAGDFKAVREILRVQSVLIPRDEVRTQVKPFTA</sequence>
<dbReference type="PANTHER" id="PTHR47472:SF1">
    <property type="entry name" value="DUF1446-DOMAIN-CONTAINING PROTEIN"/>
    <property type="match status" value="1"/>
</dbReference>
<dbReference type="Proteomes" id="UP001595528">
    <property type="component" value="Unassembled WGS sequence"/>
</dbReference>
<gene>
    <name evidence="2" type="ORF">ACFOGJ_29240</name>
</gene>
<organism evidence="2 3">
    <name type="scientific">Marinibaculum pumilum</name>
    <dbReference type="NCBI Taxonomy" id="1766165"/>
    <lineage>
        <taxon>Bacteria</taxon>
        <taxon>Pseudomonadati</taxon>
        <taxon>Pseudomonadota</taxon>
        <taxon>Alphaproteobacteria</taxon>
        <taxon>Rhodospirillales</taxon>
        <taxon>Rhodospirillaceae</taxon>
        <taxon>Marinibaculum</taxon>
    </lineage>
</organism>
<dbReference type="EMBL" id="JBHRTR010000054">
    <property type="protein sequence ID" value="MFC3231368.1"/>
    <property type="molecule type" value="Genomic_DNA"/>
</dbReference>
<keyword evidence="3" id="KW-1185">Reference proteome</keyword>